<gene>
    <name evidence="2" type="ORF">SKAU_G00317240</name>
</gene>
<sequence length="113" mass="12044">MGRDHVTCPSAHGAFSMALITLPSMALRAPLHVPAADQDKWRFFIAQKPHTKDKQGNQARDSGARASITNTRNVPAGEDGEICGASLNPLHIPVGLNRSHSTASHYFTSLAGS</sequence>
<name>A0A9Q1ILY9_SYNKA</name>
<dbReference type="Proteomes" id="UP001152622">
    <property type="component" value="Chromosome 13"/>
</dbReference>
<comment type="caution">
    <text evidence="2">The sequence shown here is derived from an EMBL/GenBank/DDBJ whole genome shotgun (WGS) entry which is preliminary data.</text>
</comment>
<dbReference type="EMBL" id="JAINUF010000013">
    <property type="protein sequence ID" value="KAJ8344395.1"/>
    <property type="molecule type" value="Genomic_DNA"/>
</dbReference>
<evidence type="ECO:0000313" key="3">
    <source>
        <dbReference type="Proteomes" id="UP001152622"/>
    </source>
</evidence>
<keyword evidence="3" id="KW-1185">Reference proteome</keyword>
<accession>A0A9Q1ILY9</accession>
<protein>
    <submittedName>
        <fullName evidence="2">Uncharacterized protein</fullName>
    </submittedName>
</protein>
<evidence type="ECO:0000313" key="2">
    <source>
        <dbReference type="EMBL" id="KAJ8344395.1"/>
    </source>
</evidence>
<organism evidence="2 3">
    <name type="scientific">Synaphobranchus kaupii</name>
    <name type="common">Kaup's arrowtooth eel</name>
    <dbReference type="NCBI Taxonomy" id="118154"/>
    <lineage>
        <taxon>Eukaryota</taxon>
        <taxon>Metazoa</taxon>
        <taxon>Chordata</taxon>
        <taxon>Craniata</taxon>
        <taxon>Vertebrata</taxon>
        <taxon>Euteleostomi</taxon>
        <taxon>Actinopterygii</taxon>
        <taxon>Neopterygii</taxon>
        <taxon>Teleostei</taxon>
        <taxon>Anguilliformes</taxon>
        <taxon>Synaphobranchidae</taxon>
        <taxon>Synaphobranchus</taxon>
    </lineage>
</organism>
<proteinExistence type="predicted"/>
<feature type="region of interest" description="Disordered" evidence="1">
    <location>
        <begin position="48"/>
        <end position="80"/>
    </location>
</feature>
<evidence type="ECO:0000256" key="1">
    <source>
        <dbReference type="SAM" id="MobiDB-lite"/>
    </source>
</evidence>
<dbReference type="AlphaFoldDB" id="A0A9Q1ILY9"/>
<reference evidence="2" key="1">
    <citation type="journal article" date="2023" name="Science">
        <title>Genome structures resolve the early diversification of teleost fishes.</title>
        <authorList>
            <person name="Parey E."/>
            <person name="Louis A."/>
            <person name="Montfort J."/>
            <person name="Bouchez O."/>
            <person name="Roques C."/>
            <person name="Iampietro C."/>
            <person name="Lluch J."/>
            <person name="Castinel A."/>
            <person name="Donnadieu C."/>
            <person name="Desvignes T."/>
            <person name="Floi Bucao C."/>
            <person name="Jouanno E."/>
            <person name="Wen M."/>
            <person name="Mejri S."/>
            <person name="Dirks R."/>
            <person name="Jansen H."/>
            <person name="Henkel C."/>
            <person name="Chen W.J."/>
            <person name="Zahm M."/>
            <person name="Cabau C."/>
            <person name="Klopp C."/>
            <person name="Thompson A.W."/>
            <person name="Robinson-Rechavi M."/>
            <person name="Braasch I."/>
            <person name="Lecointre G."/>
            <person name="Bobe J."/>
            <person name="Postlethwait J.H."/>
            <person name="Berthelot C."/>
            <person name="Roest Crollius H."/>
            <person name="Guiguen Y."/>
        </authorList>
    </citation>
    <scope>NUCLEOTIDE SEQUENCE</scope>
    <source>
        <strain evidence="2">WJC10195</strain>
    </source>
</reference>